<dbReference type="GO" id="GO:0000470">
    <property type="term" value="P:maturation of LSU-rRNA"/>
    <property type="evidence" value="ECO:0007669"/>
    <property type="project" value="TreeGrafter"/>
</dbReference>
<evidence type="ECO:0000256" key="2">
    <source>
        <dbReference type="ARBA" id="ARBA00022490"/>
    </source>
</evidence>
<dbReference type="GO" id="GO:0005730">
    <property type="term" value="C:nucleolus"/>
    <property type="evidence" value="ECO:0007669"/>
    <property type="project" value="TreeGrafter"/>
</dbReference>
<dbReference type="PROSITE" id="PS51686">
    <property type="entry name" value="SAM_MT_RSMB_NOP"/>
    <property type="match status" value="1"/>
</dbReference>
<dbReference type="InterPro" id="IPR049560">
    <property type="entry name" value="MeTrfase_RsmB-F_NOP2_cat"/>
</dbReference>
<gene>
    <name evidence="9" type="primary">NOP2</name>
    <name evidence="9" type="ORF">ECANGB1_419</name>
</gene>
<dbReference type="InterPro" id="IPR031341">
    <property type="entry name" value="Methyltr_RsmF_N"/>
</dbReference>
<dbReference type="GO" id="GO:0009383">
    <property type="term" value="F:rRNA (cytosine-C5-)-methyltransferase activity"/>
    <property type="evidence" value="ECO:0007669"/>
    <property type="project" value="TreeGrafter"/>
</dbReference>
<evidence type="ECO:0000256" key="1">
    <source>
        <dbReference type="ARBA" id="ARBA00007494"/>
    </source>
</evidence>
<dbReference type="AlphaFoldDB" id="A0A1Y1S4G0"/>
<dbReference type="PANTHER" id="PTHR22807">
    <property type="entry name" value="NOP2 YEAST -RELATED NOL1/NOP2/FMU SUN DOMAIN-CONTAINING"/>
    <property type="match status" value="1"/>
</dbReference>
<evidence type="ECO:0000256" key="6">
    <source>
        <dbReference type="ARBA" id="ARBA00022884"/>
    </source>
</evidence>
<evidence type="ECO:0000256" key="3">
    <source>
        <dbReference type="ARBA" id="ARBA00022603"/>
    </source>
</evidence>
<accession>A0A1Y1S4G0</accession>
<dbReference type="NCBIfam" id="TIGR00446">
    <property type="entry name" value="nop2p"/>
    <property type="match status" value="1"/>
</dbReference>
<comment type="caution">
    <text evidence="9">The sequence shown here is derived from an EMBL/GenBank/DDBJ whole genome shotgun (WGS) entry which is preliminary data.</text>
</comment>
<feature type="binding site" evidence="7">
    <location>
        <position position="171"/>
    </location>
    <ligand>
        <name>S-adenosyl-L-methionine</name>
        <dbReference type="ChEBI" id="CHEBI:59789"/>
    </ligand>
</feature>
<dbReference type="InterPro" id="IPR001678">
    <property type="entry name" value="MeTrfase_RsmB-F_NOP2_dom"/>
</dbReference>
<dbReference type="InterPro" id="IPR011023">
    <property type="entry name" value="Nop2p"/>
</dbReference>
<dbReference type="GO" id="GO:0003723">
    <property type="term" value="F:RNA binding"/>
    <property type="evidence" value="ECO:0007669"/>
    <property type="project" value="UniProtKB-UniRule"/>
</dbReference>
<dbReference type="PROSITE" id="PS01153">
    <property type="entry name" value="NOL1_NOP2_SUN"/>
    <property type="match status" value="1"/>
</dbReference>
<dbReference type="Proteomes" id="UP000192639">
    <property type="component" value="Unassembled WGS sequence"/>
</dbReference>
<dbReference type="EMBL" id="LWDP01000125">
    <property type="protein sequence ID" value="ORD93266.1"/>
    <property type="molecule type" value="Genomic_DNA"/>
</dbReference>
<dbReference type="OrthoDB" id="427002at2759"/>
<evidence type="ECO:0000256" key="4">
    <source>
        <dbReference type="ARBA" id="ARBA00022679"/>
    </source>
</evidence>
<evidence type="ECO:0000256" key="7">
    <source>
        <dbReference type="PROSITE-ProRule" id="PRU01023"/>
    </source>
</evidence>
<keyword evidence="6 7" id="KW-0694">RNA-binding</keyword>
<feature type="binding site" evidence="7">
    <location>
        <begin position="120"/>
        <end position="126"/>
    </location>
    <ligand>
        <name>S-adenosyl-L-methionine</name>
        <dbReference type="ChEBI" id="CHEBI:59789"/>
    </ligand>
</feature>
<evidence type="ECO:0000259" key="8">
    <source>
        <dbReference type="PROSITE" id="PS51686"/>
    </source>
</evidence>
<dbReference type="PANTHER" id="PTHR22807:SF30">
    <property type="entry name" value="28S RRNA (CYTOSINE(4447)-C(5))-METHYLTRANSFERASE-RELATED"/>
    <property type="match status" value="1"/>
</dbReference>
<keyword evidence="2" id="KW-0963">Cytoplasm</keyword>
<sequence>MTSELRGSYNEFLLDKIGEIFSKKEADAFIEANEKQRPTVLRVNTMLKRRKDVMGMLHHRKVELSALEWCEEGLVAFKSAVPLGATPEYLAGYYFVQGANSFLPVLNLQIEENQSVVDLCAAPGGKVTHIGTLMNNTGVLYAVELCKDRTYALKGNLHRMGITNAIVINMDAMDVKVGKVDRVLLDAPCSGTGVISKDKWVKTNKSEKEVKKIQKEQKKLILHAFDMLKPNGIMVYSTCSFLVEENEMVVDYLLRNRKSAKIQEPDVSIGKDGFMSFRGADFSNELKKAKRIYPHVHNMDGFFYCKIKKMA</sequence>
<keyword evidence="4 7" id="KW-0808">Transferase</keyword>
<feature type="domain" description="SAM-dependent MTase RsmB/NOP-type" evidence="8">
    <location>
        <begin position="29"/>
        <end position="310"/>
    </location>
</feature>
<comment type="similarity">
    <text evidence="1 7">Belongs to the class I-like SAM-binding methyltransferase superfamily. RsmB/NOP family.</text>
</comment>
<keyword evidence="5 7" id="KW-0949">S-adenosyl-L-methionine</keyword>
<dbReference type="Gene3D" id="3.30.70.1170">
    <property type="entry name" value="Sun protein, domain 3"/>
    <property type="match status" value="1"/>
</dbReference>
<dbReference type="PRINTS" id="PR02008">
    <property type="entry name" value="RCMTFAMILY"/>
</dbReference>
<dbReference type="Gene3D" id="3.40.50.150">
    <property type="entry name" value="Vaccinia Virus protein VP39"/>
    <property type="match status" value="1"/>
</dbReference>
<feature type="binding site" evidence="7">
    <location>
        <position position="144"/>
    </location>
    <ligand>
        <name>S-adenosyl-L-methionine</name>
        <dbReference type="ChEBI" id="CHEBI:59789"/>
    </ligand>
</feature>
<proteinExistence type="inferred from homology"/>
<keyword evidence="3 7" id="KW-0489">Methyltransferase</keyword>
<keyword evidence="10" id="KW-1185">Reference proteome</keyword>
<protein>
    <submittedName>
        <fullName evidence="9">NOP2</fullName>
    </submittedName>
</protein>
<feature type="binding site" evidence="7">
    <location>
        <position position="186"/>
    </location>
    <ligand>
        <name>S-adenosyl-L-methionine</name>
        <dbReference type="ChEBI" id="CHEBI:59789"/>
    </ligand>
</feature>
<name>A0A1Y1S4G0_9MICR</name>
<dbReference type="InterPro" id="IPR029063">
    <property type="entry name" value="SAM-dependent_MTases_sf"/>
</dbReference>
<reference evidence="9 10" key="1">
    <citation type="journal article" date="2017" name="Environ. Microbiol.">
        <title>Decay of the glycolytic pathway and adaptation to intranuclear parasitism within Enterocytozoonidae microsporidia.</title>
        <authorList>
            <person name="Wiredu Boakye D."/>
            <person name="Jaroenlak P."/>
            <person name="Prachumwat A."/>
            <person name="Williams T.A."/>
            <person name="Bateman K.S."/>
            <person name="Itsathitphaisarn O."/>
            <person name="Sritunyalucksana K."/>
            <person name="Paszkiewicz K.H."/>
            <person name="Moore K.A."/>
            <person name="Stentiford G.D."/>
            <person name="Williams B.A."/>
        </authorList>
    </citation>
    <scope>NUCLEOTIDE SEQUENCE [LARGE SCALE GENOMIC DNA]</scope>
    <source>
        <strain evidence="9 10">GB1</strain>
    </source>
</reference>
<evidence type="ECO:0000313" key="9">
    <source>
        <dbReference type="EMBL" id="ORD93266.1"/>
    </source>
</evidence>
<dbReference type="Pfam" id="PF17125">
    <property type="entry name" value="Methyltr_RsmF_N"/>
    <property type="match status" value="1"/>
</dbReference>
<dbReference type="Pfam" id="PF01189">
    <property type="entry name" value="Methyltr_RsmB-F"/>
    <property type="match status" value="1"/>
</dbReference>
<dbReference type="SUPFAM" id="SSF53335">
    <property type="entry name" value="S-adenosyl-L-methionine-dependent methyltransferases"/>
    <property type="match status" value="1"/>
</dbReference>
<dbReference type="VEuPathDB" id="MicrosporidiaDB:ECANGB1_419"/>
<dbReference type="GO" id="GO:0070475">
    <property type="term" value="P:rRNA base methylation"/>
    <property type="evidence" value="ECO:0007669"/>
    <property type="project" value="TreeGrafter"/>
</dbReference>
<dbReference type="InterPro" id="IPR018314">
    <property type="entry name" value="RsmB/NOL1/NOP2-like_CS"/>
</dbReference>
<dbReference type="InterPro" id="IPR023267">
    <property type="entry name" value="RCMT"/>
</dbReference>
<feature type="active site" description="Nucleophile" evidence="7">
    <location>
        <position position="239"/>
    </location>
</feature>
<evidence type="ECO:0000256" key="5">
    <source>
        <dbReference type="ARBA" id="ARBA00022691"/>
    </source>
</evidence>
<organism evidence="9 10">
    <name type="scientific">Enterospora canceri</name>
    <dbReference type="NCBI Taxonomy" id="1081671"/>
    <lineage>
        <taxon>Eukaryota</taxon>
        <taxon>Fungi</taxon>
        <taxon>Fungi incertae sedis</taxon>
        <taxon>Microsporidia</taxon>
        <taxon>Enterocytozoonidae</taxon>
        <taxon>Enterospora</taxon>
    </lineage>
</organism>
<evidence type="ECO:0000313" key="10">
    <source>
        <dbReference type="Proteomes" id="UP000192639"/>
    </source>
</evidence>